<gene>
    <name evidence="1" type="ORF">C8N26_1770</name>
</gene>
<evidence type="ECO:0000313" key="2">
    <source>
        <dbReference type="Proteomes" id="UP000285780"/>
    </source>
</evidence>
<comment type="caution">
    <text evidence="1">The sequence shown here is derived from an EMBL/GenBank/DDBJ whole genome shotgun (WGS) entry which is preliminary data.</text>
</comment>
<dbReference type="RefSeq" id="WP_028892511.1">
    <property type="nucleotide sequence ID" value="NZ_RAQM01000009.1"/>
</dbReference>
<organism evidence="1 2">
    <name type="scientific">Tenacibaculum lutimaris</name>
    <dbReference type="NCBI Taxonomy" id="285258"/>
    <lineage>
        <taxon>Bacteria</taxon>
        <taxon>Pseudomonadati</taxon>
        <taxon>Bacteroidota</taxon>
        <taxon>Flavobacteriia</taxon>
        <taxon>Flavobacteriales</taxon>
        <taxon>Flavobacteriaceae</taxon>
        <taxon>Tenacibaculum</taxon>
    </lineage>
</organism>
<keyword evidence="2" id="KW-1185">Reference proteome</keyword>
<dbReference type="Proteomes" id="UP000285780">
    <property type="component" value="Unassembled WGS sequence"/>
</dbReference>
<reference evidence="1 2" key="1">
    <citation type="submission" date="2018-09" db="EMBL/GenBank/DDBJ databases">
        <title>Genomic Encyclopedia of Archaeal and Bacterial Type Strains, Phase II (KMG-II): from individual species to whole genera.</title>
        <authorList>
            <person name="Goeker M."/>
        </authorList>
    </citation>
    <scope>NUCLEOTIDE SEQUENCE [LARGE SCALE GENOMIC DNA]</scope>
    <source>
        <strain evidence="1 2">DSM 16505</strain>
    </source>
</reference>
<dbReference type="AlphaFoldDB" id="A0A420DZV5"/>
<evidence type="ECO:0000313" key="1">
    <source>
        <dbReference type="EMBL" id="RKF03385.1"/>
    </source>
</evidence>
<dbReference type="EMBL" id="RAQM01000009">
    <property type="protein sequence ID" value="RKF03385.1"/>
    <property type="molecule type" value="Genomic_DNA"/>
</dbReference>
<accession>A0A420DZV5</accession>
<protein>
    <submittedName>
        <fullName evidence="1">Uncharacterized protein</fullName>
    </submittedName>
</protein>
<sequence>MNTINWNDLAQQATLQTDKEFNQQLAILTNLNPTKINDITKECKITNTNIVKTLKLVDDATMSTNEKAKAISNIENGFGFLISLASKVI</sequence>
<proteinExistence type="predicted"/>
<name>A0A420DZV5_9FLAO</name>